<feature type="domain" description="Amino acid permease/ SLC12A" evidence="8">
    <location>
        <begin position="57"/>
        <end position="522"/>
    </location>
</feature>
<keyword evidence="6 7" id="KW-0472">Membrane</keyword>
<feature type="transmembrane region" description="Helical" evidence="7">
    <location>
        <begin position="133"/>
        <end position="160"/>
    </location>
</feature>
<evidence type="ECO:0000256" key="7">
    <source>
        <dbReference type="SAM" id="Phobius"/>
    </source>
</evidence>
<keyword evidence="5 7" id="KW-1133">Transmembrane helix</keyword>
<comment type="caution">
    <text evidence="9">The sequence shown here is derived from an EMBL/GenBank/DDBJ whole genome shotgun (WGS) entry which is preliminary data.</text>
</comment>
<proteinExistence type="predicted"/>
<dbReference type="InterPro" id="IPR050524">
    <property type="entry name" value="APC_YAT"/>
</dbReference>
<dbReference type="Proteomes" id="UP000279236">
    <property type="component" value="Unassembled WGS sequence"/>
</dbReference>
<dbReference type="GeneID" id="39585979"/>
<feature type="transmembrane region" description="Helical" evidence="7">
    <location>
        <begin position="418"/>
        <end position="442"/>
    </location>
</feature>
<feature type="transmembrane region" description="Helical" evidence="7">
    <location>
        <begin position="493"/>
        <end position="515"/>
    </location>
</feature>
<evidence type="ECO:0000313" key="9">
    <source>
        <dbReference type="EMBL" id="RSH79390.1"/>
    </source>
</evidence>
<dbReference type="FunFam" id="1.20.1740.10:FF:000006">
    <property type="entry name" value="General amino acid permease"/>
    <property type="match status" value="1"/>
</dbReference>
<evidence type="ECO:0000256" key="3">
    <source>
        <dbReference type="ARBA" id="ARBA00022692"/>
    </source>
</evidence>
<dbReference type="RefSeq" id="XP_028474537.1">
    <property type="nucleotide sequence ID" value="XM_028617230.1"/>
</dbReference>
<evidence type="ECO:0000313" key="10">
    <source>
        <dbReference type="Proteomes" id="UP000279236"/>
    </source>
</evidence>
<dbReference type="PANTHER" id="PTHR43341">
    <property type="entry name" value="AMINO ACID PERMEASE"/>
    <property type="match status" value="1"/>
</dbReference>
<comment type="subcellular location">
    <subcellularLocation>
        <location evidence="1">Membrane</location>
        <topology evidence="1">Multi-pass membrane protein</topology>
    </subcellularLocation>
</comment>
<organism evidence="9 10">
    <name type="scientific">Apiotrichum porosum</name>
    <dbReference type="NCBI Taxonomy" id="105984"/>
    <lineage>
        <taxon>Eukaryota</taxon>
        <taxon>Fungi</taxon>
        <taxon>Dikarya</taxon>
        <taxon>Basidiomycota</taxon>
        <taxon>Agaricomycotina</taxon>
        <taxon>Tremellomycetes</taxon>
        <taxon>Trichosporonales</taxon>
        <taxon>Trichosporonaceae</taxon>
        <taxon>Apiotrichum</taxon>
    </lineage>
</organism>
<feature type="transmembrane region" description="Helical" evidence="7">
    <location>
        <begin position="254"/>
        <end position="274"/>
    </location>
</feature>
<evidence type="ECO:0000256" key="2">
    <source>
        <dbReference type="ARBA" id="ARBA00022448"/>
    </source>
</evidence>
<name>A0A427XKJ7_9TREE</name>
<accession>A0A427XKJ7</accession>
<dbReference type="GO" id="GO:0015171">
    <property type="term" value="F:amino acid transmembrane transporter activity"/>
    <property type="evidence" value="ECO:0007669"/>
    <property type="project" value="TreeGrafter"/>
</dbReference>
<keyword evidence="4" id="KW-0029">Amino-acid transport</keyword>
<dbReference type="GO" id="GO:0016020">
    <property type="term" value="C:membrane"/>
    <property type="evidence" value="ECO:0007669"/>
    <property type="project" value="UniProtKB-SubCell"/>
</dbReference>
<dbReference type="PANTHER" id="PTHR43341:SF18">
    <property type="entry name" value="AMINO ACID PERMEASE_ SLC12A DOMAIN-CONTAINING PROTEIN"/>
    <property type="match status" value="1"/>
</dbReference>
<feature type="transmembrane region" description="Helical" evidence="7">
    <location>
        <begin position="294"/>
        <end position="313"/>
    </location>
</feature>
<feature type="transmembrane region" description="Helical" evidence="7">
    <location>
        <begin position="463"/>
        <end position="481"/>
    </location>
</feature>
<keyword evidence="10" id="KW-1185">Reference proteome</keyword>
<evidence type="ECO:0000256" key="4">
    <source>
        <dbReference type="ARBA" id="ARBA00022970"/>
    </source>
</evidence>
<feature type="transmembrane region" description="Helical" evidence="7">
    <location>
        <begin position="57"/>
        <end position="76"/>
    </location>
</feature>
<dbReference type="Pfam" id="PF00324">
    <property type="entry name" value="AA_permease"/>
    <property type="match status" value="1"/>
</dbReference>
<dbReference type="OrthoDB" id="10062876at2759"/>
<keyword evidence="3 7" id="KW-0812">Transmembrane</keyword>
<evidence type="ECO:0000256" key="6">
    <source>
        <dbReference type="ARBA" id="ARBA00023136"/>
    </source>
</evidence>
<keyword evidence="2" id="KW-0813">Transport</keyword>
<feature type="transmembrane region" description="Helical" evidence="7">
    <location>
        <begin position="199"/>
        <end position="219"/>
    </location>
</feature>
<dbReference type="PIRSF" id="PIRSF006060">
    <property type="entry name" value="AA_transporter"/>
    <property type="match status" value="1"/>
</dbReference>
<dbReference type="STRING" id="105984.A0A427XKJ7"/>
<evidence type="ECO:0000256" key="5">
    <source>
        <dbReference type="ARBA" id="ARBA00022989"/>
    </source>
</evidence>
<dbReference type="InterPro" id="IPR004841">
    <property type="entry name" value="AA-permease/SLC12A_dom"/>
</dbReference>
<evidence type="ECO:0000256" key="1">
    <source>
        <dbReference type="ARBA" id="ARBA00004141"/>
    </source>
</evidence>
<dbReference type="EMBL" id="RSCE01000010">
    <property type="protein sequence ID" value="RSH79390.1"/>
    <property type="molecule type" value="Genomic_DNA"/>
</dbReference>
<protein>
    <recommendedName>
        <fullName evidence="8">Amino acid permease/ SLC12A domain-containing protein</fullName>
    </recommendedName>
</protein>
<feature type="transmembrane region" description="Helical" evidence="7">
    <location>
        <begin position="393"/>
        <end position="412"/>
    </location>
</feature>
<feature type="transmembrane region" description="Helical" evidence="7">
    <location>
        <begin position="166"/>
        <end position="187"/>
    </location>
</feature>
<sequence length="561" mass="60966">MTASYIGHPSDGSHTYQDAEHQSYDMDNKNTVPDDGMEAEALAAHERNLRRGLTQRHVSMIALAGAIGTGLFLSLGGSIATGGPLGTLLGYFFIGLIVCCVQYALGEVTAFVPVTGSFVRHAELFCDPALGFALGWNIVYGNFLSVPSEITAICVLFGFWTDVTDVAWILVFIFLTAVVGCLPIRYFGEELTPLSQMEFVFAALKIMLVLGVILMGLIIDLGGVKGVDRIGFRYWKNPGPFVEQYATGSLGNFLGFWSVLINAVFSFAGVESIAMAAAETRNPRVAIPKACKRVFARVTMFYILGVLVVGMLVPSNDPNLGDDSGTAATSPFVLAAQNAGIKAVPSIVNAVVITSAFSSSNQALLAGTRVLYGLALKGHAPRLFTKTTSWGTPICCVAIYVCMSFLSFMALSDGAMTVFWWMVDLVGCGVLISWSAVLLNHVRLRYALHIQGIDARRLPWHNSWTPYTSAIGLFFCQLLLLTNGYSVFIKGNWSAAGFVTGYLDIALIFVGFFGWKFIKKTKWVTLADLPLDDILVAIELNPDEAELPSTGYIRYISWLWD</sequence>
<evidence type="ECO:0000259" key="8">
    <source>
        <dbReference type="Pfam" id="PF00324"/>
    </source>
</evidence>
<dbReference type="AlphaFoldDB" id="A0A427XKJ7"/>
<reference evidence="9 10" key="1">
    <citation type="submission" date="2018-11" db="EMBL/GenBank/DDBJ databases">
        <title>Genome sequence of Apiotrichum porosum DSM 27194.</title>
        <authorList>
            <person name="Aliyu H."/>
            <person name="Gorte O."/>
            <person name="Ochsenreither K."/>
        </authorList>
    </citation>
    <scope>NUCLEOTIDE SEQUENCE [LARGE SCALE GENOMIC DNA]</scope>
    <source>
        <strain evidence="9 10">DSM 27194</strain>
    </source>
</reference>
<gene>
    <name evidence="9" type="ORF">EHS24_001436</name>
</gene>
<feature type="transmembrane region" description="Helical" evidence="7">
    <location>
        <begin position="88"/>
        <end position="112"/>
    </location>
</feature>
<dbReference type="Gene3D" id="1.20.1740.10">
    <property type="entry name" value="Amino acid/polyamine transporter I"/>
    <property type="match status" value="1"/>
</dbReference>